<dbReference type="InterPro" id="IPR011701">
    <property type="entry name" value="MFS"/>
</dbReference>
<feature type="compositionally biased region" description="Pro residues" evidence="7">
    <location>
        <begin position="62"/>
        <end position="82"/>
    </location>
</feature>
<dbReference type="Gene3D" id="1.20.1250.20">
    <property type="entry name" value="MFS general substrate transporter like domains"/>
    <property type="match status" value="2"/>
</dbReference>
<dbReference type="Pfam" id="PF13828">
    <property type="entry name" value="DUF4190"/>
    <property type="match status" value="1"/>
</dbReference>
<feature type="transmembrane region" description="Helical" evidence="8">
    <location>
        <begin position="641"/>
        <end position="668"/>
    </location>
</feature>
<comment type="subcellular location">
    <subcellularLocation>
        <location evidence="1">Cell membrane</location>
        <topology evidence="1">Multi-pass membrane protein</topology>
    </subcellularLocation>
</comment>
<dbReference type="EMBL" id="VIGW01000005">
    <property type="protein sequence ID" value="TWS19306.1"/>
    <property type="molecule type" value="Genomic_DNA"/>
</dbReference>
<keyword evidence="5 8" id="KW-1133">Transmembrane helix</keyword>
<dbReference type="AlphaFoldDB" id="A0A5C5R9A9"/>
<accession>A0A5C5R9A9</accession>
<dbReference type="InterPro" id="IPR005829">
    <property type="entry name" value="Sugar_transporter_CS"/>
</dbReference>
<keyword evidence="3" id="KW-1003">Cell membrane</keyword>
<feature type="transmembrane region" description="Helical" evidence="8">
    <location>
        <begin position="411"/>
        <end position="429"/>
    </location>
</feature>
<feature type="compositionally biased region" description="Low complexity" evidence="7">
    <location>
        <begin position="118"/>
        <end position="133"/>
    </location>
</feature>
<dbReference type="GO" id="GO:0005886">
    <property type="term" value="C:plasma membrane"/>
    <property type="evidence" value="ECO:0007669"/>
    <property type="project" value="UniProtKB-SubCell"/>
</dbReference>
<evidence type="ECO:0000313" key="10">
    <source>
        <dbReference type="EMBL" id="TWS19306.1"/>
    </source>
</evidence>
<feature type="transmembrane region" description="Helical" evidence="8">
    <location>
        <begin position="388"/>
        <end position="405"/>
    </location>
</feature>
<protein>
    <submittedName>
        <fullName evidence="10">MFS transporter</fullName>
    </submittedName>
</protein>
<keyword evidence="4 8" id="KW-0812">Transmembrane</keyword>
<dbReference type="GO" id="GO:0022857">
    <property type="term" value="F:transmembrane transporter activity"/>
    <property type="evidence" value="ECO:0007669"/>
    <property type="project" value="InterPro"/>
</dbReference>
<dbReference type="Proteomes" id="UP000317291">
    <property type="component" value="Unassembled WGS sequence"/>
</dbReference>
<evidence type="ECO:0000313" key="11">
    <source>
        <dbReference type="Proteomes" id="UP000317291"/>
    </source>
</evidence>
<dbReference type="PROSITE" id="PS50850">
    <property type="entry name" value="MFS"/>
    <property type="match status" value="1"/>
</dbReference>
<evidence type="ECO:0000256" key="4">
    <source>
        <dbReference type="ARBA" id="ARBA00022692"/>
    </source>
</evidence>
<dbReference type="InterPro" id="IPR025241">
    <property type="entry name" value="DUF4190"/>
</dbReference>
<feature type="compositionally biased region" description="Basic and acidic residues" evidence="7">
    <location>
        <begin position="1"/>
        <end position="10"/>
    </location>
</feature>
<dbReference type="PANTHER" id="PTHR43045:SF1">
    <property type="entry name" value="SHIKIMATE TRANSPORTER"/>
    <property type="match status" value="1"/>
</dbReference>
<dbReference type="InterPro" id="IPR005828">
    <property type="entry name" value="MFS_sugar_transport-like"/>
</dbReference>
<dbReference type="InterPro" id="IPR036259">
    <property type="entry name" value="MFS_trans_sf"/>
</dbReference>
<feature type="transmembrane region" description="Helical" evidence="8">
    <location>
        <begin position="219"/>
        <end position="237"/>
    </location>
</feature>
<feature type="transmembrane region" description="Helical" evidence="8">
    <location>
        <begin position="243"/>
        <end position="271"/>
    </location>
</feature>
<name>A0A5C5R9A9_9ACTN</name>
<sequence length="672" mass="70291">MSGDEPKLMRFDPAAGAYVPNGPAQSHGSVYPQAEPEARSQPGEPRTQRIQAGPAMQQRPVRPSPPVRAAPPERLPVPPRTGPAPSRGTRPMPPVGRPFVQQPQVQRLPAPRPPLPAYAPASAGGAGSPSAARSGRDGGSARAPREGGPWPEFLASTFGWFDLFLYGTLTALVFPSVFFPFAEDLVLATAMTYLVPFLVRPVGGLFFGHIGDVRGRRYATALALAILAVATMLMALVPSYSTIGIAAPVIVLLLRMVQMAAIGGLSVGASVNAAERAPARFRGMWSALSQSGLAAGSAAASAAVLVPTVILPEGIFAEWVWRAVVLLGAGLSVVLALVLPRIVDESPVFRDRRSIADRADFGAGFAGIFDSGWRGVLYGAGLRFGESVFLFFLLGFALVFAGPGWSETRWVLLFAAVLHCGFIIGAGAASDRIGRRPVLAAGIGLSVVWALVAFPVLLSGSLTAFTLVIVVGSLGHAMMWGPAAAFIGEYFPSRSRFSGTSLVVNVVPVVAGSLVPFVMEWVEPDWGAWTYSNQFWLLSASIVLALAVSGVAVLLAPETRGIDLADVDAHDRERQVANRVPSRQVVGYTQSGEPITGPGSSATNGMAIAALVLGIIGGVWAIPIGHIALSQIRRTGESGRGMAIAGLVLGYVSLVGLIVGLITFLVIIGSVR</sequence>
<feature type="transmembrane region" description="Helical" evidence="8">
    <location>
        <begin position="499"/>
        <end position="519"/>
    </location>
</feature>
<dbReference type="InterPro" id="IPR020846">
    <property type="entry name" value="MFS_dom"/>
</dbReference>
<feature type="transmembrane region" description="Helical" evidence="8">
    <location>
        <begin position="535"/>
        <end position="556"/>
    </location>
</feature>
<feature type="transmembrane region" description="Helical" evidence="8">
    <location>
        <begin position="464"/>
        <end position="487"/>
    </location>
</feature>
<feature type="transmembrane region" description="Helical" evidence="8">
    <location>
        <begin position="438"/>
        <end position="458"/>
    </location>
</feature>
<evidence type="ECO:0000256" key="6">
    <source>
        <dbReference type="ARBA" id="ARBA00023136"/>
    </source>
</evidence>
<gene>
    <name evidence="10" type="ORF">FK529_12425</name>
</gene>
<feature type="domain" description="Major facilitator superfamily (MFS) profile" evidence="9">
    <location>
        <begin position="152"/>
        <end position="560"/>
    </location>
</feature>
<keyword evidence="6 8" id="KW-0472">Membrane</keyword>
<feature type="transmembrane region" description="Helical" evidence="8">
    <location>
        <begin position="185"/>
        <end position="207"/>
    </location>
</feature>
<dbReference type="PROSITE" id="PS00216">
    <property type="entry name" value="SUGAR_TRANSPORT_1"/>
    <property type="match status" value="1"/>
</dbReference>
<proteinExistence type="predicted"/>
<reference evidence="10 11" key="1">
    <citation type="submission" date="2019-06" db="EMBL/GenBank/DDBJ databases">
        <title>Tsukamurella conjunctivitidis sp. nov., Tsukamurella assacharolytica sp. nov. and Tsukamurella sputae sp. nov. isolated from patients with conjunctivitis, bacteraemia (lymphoma) and respiratory infection (sputum) in Hong Kong.</title>
        <authorList>
            <person name="Teng J.L.L."/>
            <person name="Lee H.H."/>
            <person name="Fong J.Y.H."/>
            <person name="Fok K.M.N."/>
            <person name="Lau S.K.P."/>
            <person name="Woo P.C.Y."/>
        </authorList>
    </citation>
    <scope>NUCLEOTIDE SEQUENCE [LARGE SCALE GENOMIC DNA]</scope>
    <source>
        <strain evidence="10 11">HKU71</strain>
    </source>
</reference>
<evidence type="ECO:0000259" key="9">
    <source>
        <dbReference type="PROSITE" id="PS50850"/>
    </source>
</evidence>
<evidence type="ECO:0000256" key="3">
    <source>
        <dbReference type="ARBA" id="ARBA00022475"/>
    </source>
</evidence>
<feature type="region of interest" description="Disordered" evidence="7">
    <location>
        <begin position="1"/>
        <end position="146"/>
    </location>
</feature>
<feature type="transmembrane region" description="Helical" evidence="8">
    <location>
        <begin position="608"/>
        <end position="629"/>
    </location>
</feature>
<keyword evidence="11" id="KW-1185">Reference proteome</keyword>
<organism evidence="10 11">
    <name type="scientific">Tsukamurella asaccharolytica</name>
    <dbReference type="NCBI Taxonomy" id="2592067"/>
    <lineage>
        <taxon>Bacteria</taxon>
        <taxon>Bacillati</taxon>
        <taxon>Actinomycetota</taxon>
        <taxon>Actinomycetes</taxon>
        <taxon>Mycobacteriales</taxon>
        <taxon>Tsukamurellaceae</taxon>
        <taxon>Tsukamurella</taxon>
    </lineage>
</organism>
<comment type="caution">
    <text evidence="10">The sequence shown here is derived from an EMBL/GenBank/DDBJ whole genome shotgun (WGS) entry which is preliminary data.</text>
</comment>
<evidence type="ECO:0000256" key="8">
    <source>
        <dbReference type="SAM" id="Phobius"/>
    </source>
</evidence>
<evidence type="ECO:0000256" key="7">
    <source>
        <dbReference type="SAM" id="MobiDB-lite"/>
    </source>
</evidence>
<feature type="transmembrane region" description="Helical" evidence="8">
    <location>
        <begin position="292"/>
        <end position="311"/>
    </location>
</feature>
<evidence type="ECO:0000256" key="2">
    <source>
        <dbReference type="ARBA" id="ARBA00022448"/>
    </source>
</evidence>
<evidence type="ECO:0000256" key="5">
    <source>
        <dbReference type="ARBA" id="ARBA00022989"/>
    </source>
</evidence>
<dbReference type="Pfam" id="PF00083">
    <property type="entry name" value="Sugar_tr"/>
    <property type="match status" value="1"/>
</dbReference>
<feature type="transmembrane region" description="Helical" evidence="8">
    <location>
        <begin position="323"/>
        <end position="343"/>
    </location>
</feature>
<dbReference type="SUPFAM" id="SSF103473">
    <property type="entry name" value="MFS general substrate transporter"/>
    <property type="match status" value="1"/>
</dbReference>
<feature type="transmembrane region" description="Helical" evidence="8">
    <location>
        <begin position="160"/>
        <end position="179"/>
    </location>
</feature>
<keyword evidence="2" id="KW-0813">Transport</keyword>
<dbReference type="PANTHER" id="PTHR43045">
    <property type="entry name" value="SHIKIMATE TRANSPORTER"/>
    <property type="match status" value="1"/>
</dbReference>
<dbReference type="Pfam" id="PF07690">
    <property type="entry name" value="MFS_1"/>
    <property type="match status" value="1"/>
</dbReference>
<evidence type="ECO:0000256" key="1">
    <source>
        <dbReference type="ARBA" id="ARBA00004651"/>
    </source>
</evidence>